<evidence type="ECO:0000259" key="12">
    <source>
        <dbReference type="Pfam" id="PF17961"/>
    </source>
</evidence>
<dbReference type="InterPro" id="IPR008456">
    <property type="entry name" value="Collagen-bd_dom"/>
</dbReference>
<evidence type="ECO:0000256" key="2">
    <source>
        <dbReference type="ARBA" id="ARBA00007257"/>
    </source>
</evidence>
<dbReference type="GO" id="GO:0005518">
    <property type="term" value="F:collagen binding"/>
    <property type="evidence" value="ECO:0007669"/>
    <property type="project" value="InterPro"/>
</dbReference>
<comment type="subcellular location">
    <subcellularLocation>
        <location evidence="1">Secreted</location>
        <location evidence="1">Cell wall</location>
        <topology evidence="1">Peptidoglycan-anchor</topology>
    </subcellularLocation>
</comment>
<feature type="transmembrane region" description="Helical" evidence="7">
    <location>
        <begin position="1621"/>
        <end position="1645"/>
    </location>
</feature>
<keyword evidence="14" id="KW-1185">Reference proteome</keyword>
<feature type="domain" description="SpaA-like prealbumin fold" evidence="11">
    <location>
        <begin position="1023"/>
        <end position="1101"/>
    </location>
</feature>
<sequence>MKKVLTMLLFLVCFLFISPQQTEAANLSLNDLFKTPDKVETPTNFVPSLEKFLKNGKQTKGITTYSSIATNILTDVTMTDSKSNAFTDQNRPTLTEEVKINFTWSIPDELNVQAGDTYSFMLPNVFAIYEPINGTLGEYGDFSVGLDGTVVMTFNQNTQDSSDVHGTLDFTTNFNEQKIIGSTTVLITFPIQVAETVVLNFVPSGGSSLTKTGTTDTSYNPKQINWTINANGNQNYLTGLTLSDNVPAGLSIIPNSVSVYYLDVFTNGTNTLGNVVDPSQYTVNISGAGDLTVTFKSPTFQAYQIDYSTTIEDLSQTSFTNSISMSAQSTATVNATSKVSINRAKHINKSSTYTQKNQTIEWAIQYNYDEETIPVDKTDFTDTFSNTHVLQPGSIEVRNVSIDGSGNATIGALVSSDQYVISDASTSSVNGFKLSFNSSVNSAYQIVYETVPVADLLANLVINNKVVSSFGVEEVANASRSIQQGNIMKSVTETDYSQKKISWQQIINNNNYVMDSPFLRDQFTAGGLSLINNSVTIKDTLLGNKLLLQGTDYVFTPDPAGNGFTIQFIGSYQSGMTSTLQLNYDTTFNYAQLISGTNFLNTATLTWSTNGVPKTSSMNASVNPGSYTENNGFKSGSYDAVKRQLNWTVGANYNLYPINQLKISDTWDATHKLIPTSVQVHKMKLSSGQNGYTDGGLVDPNSYSLAITDQSVLVTFNAPTQGAYYIVYSTVSSNSKMLPKYSNTATLSDGGQLQETYNASVTVPNGGVYVDKSAVQSGGYVDWKVAINEGQSTINAAKITDNPSQNQVIVASTVQLYDTTVQSNGSYTQASPLVVNKDYSLNVATDNLTGKQTMTITFANTIIKPYILTYQTFIDANDQDTLSNSVTLSGSNITTENVSTTSNIVVEVSGGTGTGEGEQGLLTIQKSDSVNTSLPLEGVEFQLYDSTGVNLFRTGTTDASGKLQLGGLRFGNYLLKETQAADGYLISSALKSGMPISIDSTQSNLSLTNKLDVGSVILVLADINTKTKFLPGAKFKLVDSNNNVIQTNLITDSQGTIQVDNLKPGNYSFIEISAPAGYARDENTIDFTIVSNSNGPVNVEAFNDISNAEKMKQGNIFVHKLGFPEGATIPSIAGNGEELSQLPPNAQPVPGVEVAVVAVTGNSLGPTPSLVDANNYYQSVKGQANVPQDTGVTDENGVFETKTLPAGQYLVIDVQSEPGTIQTAAPVIVSLPMMLADGTGWNDQVHVYTKNEVLLGAAKVMKTSDNNQPLAGAIFSLYKVNDSGPDQLVMSSLTSHNDGYTDIVGNLVLGDYYFLETRAPSGYLVNQSKSSFSITMSDQAYDTNGNLINSQVKVSSLQNFLQPQINKTLLTNASSDLGATVSWEITADVPTDIAEYTQYIVTDTLDSQLSYKGNLVVSADGVQVNPTNYLATVNNGQLTITFLDSMNEIGETMLLGKKELEITFDTVINSTAIPGAAIPNTAVLTMNNGYVSATSRVASPPNVQTGGRQFVKQNPSNQALAGAEFLIYKTVSNTQMFLIRNQDKTVSWTEDSGSATTFVSASDGTFELYGLAYGTYYLEETKAPQGYNLLSGPKSFVINQGSYGTAGQILIINSSSPSIPITGGIGTMLYFIIGLCLMGGSYYFYRTRYSQA</sequence>
<evidence type="ECO:0000256" key="8">
    <source>
        <dbReference type="SAM" id="SignalP"/>
    </source>
</evidence>
<gene>
    <name evidence="13" type="ORF">BCR26_12630</name>
</gene>
<keyword evidence="6" id="KW-0572">Peptidoglycan-anchor</keyword>
<feature type="chain" id="PRO_5009180566" evidence="8">
    <location>
        <begin position="25"/>
        <end position="1652"/>
    </location>
</feature>
<dbReference type="Pfam" id="PF05737">
    <property type="entry name" value="Collagen_bind"/>
    <property type="match status" value="4"/>
</dbReference>
<dbReference type="InterPro" id="IPR026466">
    <property type="entry name" value="Fim_isopep_form_D2_dom"/>
</dbReference>
<dbReference type="InterPro" id="IPR008966">
    <property type="entry name" value="Adhesion_dom_sf"/>
</dbReference>
<feature type="domain" description="SpaA-like prealbumin fold" evidence="11">
    <location>
        <begin position="1258"/>
        <end position="1338"/>
    </location>
</feature>
<dbReference type="Pfam" id="PF17802">
    <property type="entry name" value="SpaA"/>
    <property type="match status" value="4"/>
</dbReference>
<keyword evidence="3" id="KW-0134">Cell wall</keyword>
<dbReference type="InterPro" id="IPR032364">
    <property type="entry name" value="GramPos_pilinD1_N"/>
</dbReference>
<comment type="similarity">
    <text evidence="2">Belongs to the serine-aspartate repeat-containing protein (SDr) family.</text>
</comment>
<dbReference type="OrthoDB" id="1744455at2"/>
<dbReference type="NCBIfam" id="NF033902">
    <property type="entry name" value="iso_D2_wall_anc"/>
    <property type="match status" value="1"/>
</dbReference>
<evidence type="ECO:0000256" key="6">
    <source>
        <dbReference type="ARBA" id="ARBA00023088"/>
    </source>
</evidence>
<feature type="domain" description="SpaA-like prealbumin fold" evidence="11">
    <location>
        <begin position="1510"/>
        <end position="1602"/>
    </location>
</feature>
<name>A0A1E5KXM0_9ENTE</name>
<dbReference type="PANTHER" id="PTHR36108:SF13">
    <property type="entry name" value="COLOSSIN-B-RELATED"/>
    <property type="match status" value="1"/>
</dbReference>
<organism evidence="13 14">
    <name type="scientific">Enterococcus rivorum</name>
    <dbReference type="NCBI Taxonomy" id="762845"/>
    <lineage>
        <taxon>Bacteria</taxon>
        <taxon>Bacillati</taxon>
        <taxon>Bacillota</taxon>
        <taxon>Bacilli</taxon>
        <taxon>Lactobacillales</taxon>
        <taxon>Enterococcaceae</taxon>
        <taxon>Enterococcus</taxon>
    </lineage>
</organism>
<evidence type="ECO:0000256" key="1">
    <source>
        <dbReference type="ARBA" id="ARBA00004168"/>
    </source>
</evidence>
<evidence type="ECO:0000259" key="9">
    <source>
        <dbReference type="Pfam" id="PF05737"/>
    </source>
</evidence>
<evidence type="ECO:0000259" key="10">
    <source>
        <dbReference type="Pfam" id="PF16555"/>
    </source>
</evidence>
<feature type="domain" description="Collagen binding" evidence="9">
    <location>
        <begin position="780"/>
        <end position="898"/>
    </location>
</feature>
<keyword evidence="7" id="KW-1133">Transmembrane helix</keyword>
<comment type="caution">
    <text evidence="13">The sequence shown here is derived from an EMBL/GenBank/DDBJ whole genome shotgun (WGS) entry which is preliminary data.</text>
</comment>
<dbReference type="InterPro" id="IPR048052">
    <property type="entry name" value="FM1-like"/>
</dbReference>
<evidence type="ECO:0000256" key="5">
    <source>
        <dbReference type="ARBA" id="ARBA00022729"/>
    </source>
</evidence>
<dbReference type="InterPro" id="IPR041033">
    <property type="entry name" value="SpaA_PFL_dom_1"/>
</dbReference>
<dbReference type="Gene3D" id="2.60.40.10">
    <property type="entry name" value="Immunoglobulins"/>
    <property type="match status" value="5"/>
</dbReference>
<dbReference type="Proteomes" id="UP000095256">
    <property type="component" value="Unassembled WGS sequence"/>
</dbReference>
<evidence type="ECO:0000313" key="14">
    <source>
        <dbReference type="Proteomes" id="UP000095256"/>
    </source>
</evidence>
<feature type="domain" description="Collagen binding" evidence="9">
    <location>
        <begin position="208"/>
        <end position="334"/>
    </location>
</feature>
<keyword evidence="4" id="KW-0964">Secreted</keyword>
<evidence type="ECO:0000256" key="7">
    <source>
        <dbReference type="SAM" id="Phobius"/>
    </source>
</evidence>
<keyword evidence="7" id="KW-0812">Transmembrane</keyword>
<protein>
    <submittedName>
        <fullName evidence="13">Uncharacterized protein</fullName>
    </submittedName>
</protein>
<dbReference type="InterPro" id="IPR013783">
    <property type="entry name" value="Ig-like_fold"/>
</dbReference>
<dbReference type="EMBL" id="MIEK01000019">
    <property type="protein sequence ID" value="OEH82583.1"/>
    <property type="molecule type" value="Genomic_DNA"/>
</dbReference>
<evidence type="ECO:0000313" key="13">
    <source>
        <dbReference type="EMBL" id="OEH82583.1"/>
    </source>
</evidence>
<feature type="domain" description="SDR-like Ig" evidence="12">
    <location>
        <begin position="95"/>
        <end position="180"/>
    </location>
</feature>
<proteinExistence type="inferred from homology"/>
<dbReference type="PANTHER" id="PTHR36108">
    <property type="entry name" value="COLOSSIN-B-RELATED"/>
    <property type="match status" value="1"/>
</dbReference>
<reference evidence="13 14" key="1">
    <citation type="submission" date="2016-09" db="EMBL/GenBank/DDBJ databases">
        <authorList>
            <person name="Capua I."/>
            <person name="De Benedictis P."/>
            <person name="Joannis T."/>
            <person name="Lombin L.H."/>
            <person name="Cattoli G."/>
        </authorList>
    </citation>
    <scope>NUCLEOTIDE SEQUENCE [LARGE SCALE GENOMIC DNA]</scope>
    <source>
        <strain evidence="13 14">LMG 25899</strain>
    </source>
</reference>
<dbReference type="GO" id="GO:0007155">
    <property type="term" value="P:cell adhesion"/>
    <property type="evidence" value="ECO:0007669"/>
    <property type="project" value="InterPro"/>
</dbReference>
<dbReference type="SUPFAM" id="SSF49478">
    <property type="entry name" value="Cna protein B-type domain"/>
    <property type="match status" value="2"/>
</dbReference>
<dbReference type="InterPro" id="IPR041171">
    <property type="entry name" value="SDR_Ig"/>
</dbReference>
<dbReference type="NCBIfam" id="TIGR04226">
    <property type="entry name" value="RrgB_K2N_iso_D2"/>
    <property type="match status" value="1"/>
</dbReference>
<accession>A0A1E5KXM0</accession>
<dbReference type="Pfam" id="PF16555">
    <property type="entry name" value="GramPos_pilinD1"/>
    <property type="match status" value="1"/>
</dbReference>
<dbReference type="InterPro" id="IPR011252">
    <property type="entry name" value="Fibrogen-bd_dom1"/>
</dbReference>
<dbReference type="Gene3D" id="2.60.40.740">
    <property type="match status" value="6"/>
</dbReference>
<dbReference type="RefSeq" id="WP_069698411.1">
    <property type="nucleotide sequence ID" value="NZ_JAGGMA010000021.1"/>
</dbReference>
<feature type="domain" description="SpaA-like prealbumin fold" evidence="11">
    <location>
        <begin position="922"/>
        <end position="1007"/>
    </location>
</feature>
<dbReference type="SUPFAM" id="SSF49401">
    <property type="entry name" value="Bacterial adhesins"/>
    <property type="match status" value="6"/>
</dbReference>
<evidence type="ECO:0000256" key="3">
    <source>
        <dbReference type="ARBA" id="ARBA00022512"/>
    </source>
</evidence>
<dbReference type="Gene3D" id="2.60.40.1280">
    <property type="match status" value="1"/>
</dbReference>
<feature type="domain" description="Collagen binding" evidence="9">
    <location>
        <begin position="346"/>
        <end position="450"/>
    </location>
</feature>
<feature type="domain" description="Gram-positive pilin subunit D1 N-terminal" evidence="10">
    <location>
        <begin position="1113"/>
        <end position="1252"/>
    </location>
</feature>
<evidence type="ECO:0000256" key="4">
    <source>
        <dbReference type="ARBA" id="ARBA00022525"/>
    </source>
</evidence>
<keyword evidence="5 8" id="KW-0732">Signal</keyword>
<dbReference type="Pfam" id="PF17961">
    <property type="entry name" value="Big_8"/>
    <property type="match status" value="1"/>
</dbReference>
<dbReference type="STRING" id="762845.BCR26_12630"/>
<feature type="signal peptide" evidence="8">
    <location>
        <begin position="1"/>
        <end position="24"/>
    </location>
</feature>
<feature type="domain" description="Collagen binding" evidence="9">
    <location>
        <begin position="630"/>
        <end position="749"/>
    </location>
</feature>
<evidence type="ECO:0000259" key="11">
    <source>
        <dbReference type="Pfam" id="PF17802"/>
    </source>
</evidence>
<keyword evidence="7" id="KW-0472">Membrane</keyword>